<evidence type="ECO:0000313" key="3">
    <source>
        <dbReference type="EMBL" id="GIM00239.1"/>
    </source>
</evidence>
<protein>
    <submittedName>
        <fullName evidence="3">Uncharacterized protein</fullName>
    </submittedName>
</protein>
<keyword evidence="2" id="KW-0472">Membrane</keyword>
<accession>A0A8J4G565</accession>
<evidence type="ECO:0000256" key="1">
    <source>
        <dbReference type="SAM" id="MobiDB-lite"/>
    </source>
</evidence>
<comment type="caution">
    <text evidence="3">The sequence shown here is derived from an EMBL/GenBank/DDBJ whole genome shotgun (WGS) entry which is preliminary data.</text>
</comment>
<evidence type="ECO:0000313" key="4">
    <source>
        <dbReference type="Proteomes" id="UP000722791"/>
    </source>
</evidence>
<proteinExistence type="predicted"/>
<feature type="region of interest" description="Disordered" evidence="1">
    <location>
        <begin position="224"/>
        <end position="309"/>
    </location>
</feature>
<organism evidence="3 4">
    <name type="scientific">Volvox reticuliferus</name>
    <dbReference type="NCBI Taxonomy" id="1737510"/>
    <lineage>
        <taxon>Eukaryota</taxon>
        <taxon>Viridiplantae</taxon>
        <taxon>Chlorophyta</taxon>
        <taxon>core chlorophytes</taxon>
        <taxon>Chlorophyceae</taxon>
        <taxon>CS clade</taxon>
        <taxon>Chlamydomonadales</taxon>
        <taxon>Volvocaceae</taxon>
        <taxon>Volvox</taxon>
    </lineage>
</organism>
<feature type="compositionally biased region" description="Low complexity" evidence="1">
    <location>
        <begin position="228"/>
        <end position="284"/>
    </location>
</feature>
<reference evidence="3" key="1">
    <citation type="journal article" date="2021" name="Proc. Natl. Acad. Sci. U.S.A.">
        <title>Three genomes in the algal genus Volvox reveal the fate of a haploid sex-determining region after a transition to homothallism.</title>
        <authorList>
            <person name="Yamamoto K."/>
            <person name="Hamaji T."/>
            <person name="Kawai-Toyooka H."/>
            <person name="Matsuzaki R."/>
            <person name="Takahashi F."/>
            <person name="Nishimura Y."/>
            <person name="Kawachi M."/>
            <person name="Noguchi H."/>
            <person name="Minakuchi Y."/>
            <person name="Umen J.G."/>
            <person name="Toyoda A."/>
            <person name="Nozaki H."/>
        </authorList>
    </citation>
    <scope>NUCLEOTIDE SEQUENCE</scope>
    <source>
        <strain evidence="3">NIES-3785</strain>
    </source>
</reference>
<gene>
    <name evidence="3" type="ORF">Vretimale_5386</name>
</gene>
<dbReference type="Proteomes" id="UP000722791">
    <property type="component" value="Unassembled WGS sequence"/>
</dbReference>
<name>A0A8J4G565_9CHLO</name>
<keyword evidence="2" id="KW-1133">Transmembrane helix</keyword>
<dbReference type="EMBL" id="BNCQ01000007">
    <property type="protein sequence ID" value="GIM00239.1"/>
    <property type="molecule type" value="Genomic_DNA"/>
</dbReference>
<dbReference type="AlphaFoldDB" id="A0A8J4G565"/>
<evidence type="ECO:0000256" key="2">
    <source>
        <dbReference type="SAM" id="Phobius"/>
    </source>
</evidence>
<feature type="transmembrane region" description="Helical" evidence="2">
    <location>
        <begin position="192"/>
        <end position="216"/>
    </location>
</feature>
<dbReference type="OrthoDB" id="538984at2759"/>
<sequence length="309" mass="33924">MVHVPFFNVDLPEPKLGALIPDTVSAVLGCTAKAVEYGNELLHPPSAADLKAFQISFEEQIPREFNRVRKRYAEGKIVNDEQLSSELEDASFDWYRRQLRTSVIGATDEEMEDVALRKLGLRTPSLQAAVQERCMADAVADAGGIDLEAELRDAAEFQAMRAREEDRRRQVAERMQRLLEMRSQVRPAHRQAIATISNASGGLLAGVLLFKSALLLTRRVFQRRKPQQRSQQQQRRQGQQQQLAAAAAATSAPQQRSQGATGAQQAAGGLPPGAAQVQQQSQGKEQSKPTAPTAGAAAVSRKPRAVKKR</sequence>
<keyword evidence="2" id="KW-0812">Transmembrane</keyword>